<gene>
    <name evidence="3" type="ORF">HTZ77_18390</name>
</gene>
<evidence type="ECO:0000313" key="3">
    <source>
        <dbReference type="EMBL" id="NUW33383.1"/>
    </source>
</evidence>
<feature type="transmembrane region" description="Helical" evidence="1">
    <location>
        <begin position="31"/>
        <end position="50"/>
    </location>
</feature>
<dbReference type="AlphaFoldDB" id="A0A7Y6I8Y0"/>
<evidence type="ECO:0000256" key="1">
    <source>
        <dbReference type="SAM" id="Phobius"/>
    </source>
</evidence>
<comment type="caution">
    <text evidence="3">The sequence shown here is derived from an EMBL/GenBank/DDBJ whole genome shotgun (WGS) entry which is preliminary data.</text>
</comment>
<reference evidence="3 4" key="1">
    <citation type="submission" date="2020-06" db="EMBL/GenBank/DDBJ databases">
        <title>Nonomuraea sp. SMC257, a novel actinomycete isolated from soil.</title>
        <authorList>
            <person name="Chanama M."/>
        </authorList>
    </citation>
    <scope>NUCLEOTIDE SEQUENCE [LARGE SCALE GENOMIC DNA]</scope>
    <source>
        <strain evidence="3 4">SMC257</strain>
    </source>
</reference>
<protein>
    <submittedName>
        <fullName evidence="3">YcxB family protein</fullName>
    </submittedName>
</protein>
<keyword evidence="4" id="KW-1185">Reference proteome</keyword>
<keyword evidence="1" id="KW-1133">Transmembrane helix</keyword>
<organism evidence="3 4">
    <name type="scientific">Nonomuraea montanisoli</name>
    <dbReference type="NCBI Taxonomy" id="2741721"/>
    <lineage>
        <taxon>Bacteria</taxon>
        <taxon>Bacillati</taxon>
        <taxon>Actinomycetota</taxon>
        <taxon>Actinomycetes</taxon>
        <taxon>Streptosporangiales</taxon>
        <taxon>Streptosporangiaceae</taxon>
        <taxon>Nonomuraea</taxon>
    </lineage>
</organism>
<dbReference type="Proteomes" id="UP000586042">
    <property type="component" value="Unassembled WGS sequence"/>
</dbReference>
<evidence type="ECO:0000313" key="4">
    <source>
        <dbReference type="Proteomes" id="UP000586042"/>
    </source>
</evidence>
<sequence length="161" mass="17596">MDFTITYTPAPDEVARAFGQGLRRQLGALRVALPAILVLLGAACAVMGAIGLAAGMFAGAVVFPVALTWAIRRVVRRQLAYLCVPTTLRLTSEGYECRTDQYTTTLNWSMFGNIVTTPEFWLFFIGKQCTAFLPRRAFDADQQAALDTFFAARRSSGTSVT</sequence>
<evidence type="ECO:0000259" key="2">
    <source>
        <dbReference type="Pfam" id="PF14317"/>
    </source>
</evidence>
<feature type="domain" description="YcxB-like C-terminal" evidence="2">
    <location>
        <begin position="90"/>
        <end position="149"/>
    </location>
</feature>
<feature type="transmembrane region" description="Helical" evidence="1">
    <location>
        <begin position="56"/>
        <end position="75"/>
    </location>
</feature>
<keyword evidence="1" id="KW-0812">Transmembrane</keyword>
<proteinExistence type="predicted"/>
<keyword evidence="1" id="KW-0472">Membrane</keyword>
<dbReference type="Pfam" id="PF14317">
    <property type="entry name" value="YcxB"/>
    <property type="match status" value="1"/>
</dbReference>
<dbReference type="RefSeq" id="WP_175590853.1">
    <property type="nucleotide sequence ID" value="NZ_JABWGN010000007.1"/>
</dbReference>
<accession>A0A7Y6I8Y0</accession>
<dbReference type="EMBL" id="JABWGN010000007">
    <property type="protein sequence ID" value="NUW33383.1"/>
    <property type="molecule type" value="Genomic_DNA"/>
</dbReference>
<dbReference type="InterPro" id="IPR025588">
    <property type="entry name" value="YcxB-like_C"/>
</dbReference>
<name>A0A7Y6I8Y0_9ACTN</name>